<comment type="similarity">
    <text evidence="1 2">Belongs to the outer membrane factor (OMF) (TC 1.B.17) family.</text>
</comment>
<dbReference type="Pfam" id="PF02321">
    <property type="entry name" value="OEP"/>
    <property type="match status" value="2"/>
</dbReference>
<dbReference type="RefSeq" id="WP_408165703.1">
    <property type="nucleotide sequence ID" value="NZ_JAQQFR010000002.1"/>
</dbReference>
<dbReference type="NCBIfam" id="TIGR01845">
    <property type="entry name" value="outer_NodT"/>
    <property type="match status" value="1"/>
</dbReference>
<dbReference type="EMBL" id="JAQQFR010000002">
    <property type="protein sequence ID" value="MFL9877444.1"/>
    <property type="molecule type" value="Genomic_DNA"/>
</dbReference>
<keyword evidence="2" id="KW-0732">Signal</keyword>
<evidence type="ECO:0000256" key="1">
    <source>
        <dbReference type="ARBA" id="ARBA00007613"/>
    </source>
</evidence>
<dbReference type="InterPro" id="IPR010131">
    <property type="entry name" value="MdtP/NodT-like"/>
</dbReference>
<dbReference type="PANTHER" id="PTHR30203:SF32">
    <property type="entry name" value="CATION EFFLUX SYSTEM PROTEIN CUSC"/>
    <property type="match status" value="1"/>
</dbReference>
<feature type="chain" id="PRO_5044973563" evidence="2">
    <location>
        <begin position="25"/>
        <end position="481"/>
    </location>
</feature>
<dbReference type="InterPro" id="IPR003423">
    <property type="entry name" value="OMP_efflux"/>
</dbReference>
<evidence type="ECO:0000256" key="2">
    <source>
        <dbReference type="RuleBase" id="RU362097"/>
    </source>
</evidence>
<comment type="caution">
    <text evidence="3">The sequence shown here is derived from an EMBL/GenBank/DDBJ whole genome shotgun (WGS) entry which is preliminary data.</text>
</comment>
<dbReference type="PANTHER" id="PTHR30203">
    <property type="entry name" value="OUTER MEMBRANE CATION EFFLUX PROTEIN"/>
    <property type="match status" value="1"/>
</dbReference>
<organism evidence="3 4">
    <name type="scientific">Herbaspirillum rhizosphaerae</name>
    <dbReference type="NCBI Taxonomy" id="346179"/>
    <lineage>
        <taxon>Bacteria</taxon>
        <taxon>Pseudomonadati</taxon>
        <taxon>Pseudomonadota</taxon>
        <taxon>Betaproteobacteria</taxon>
        <taxon>Burkholderiales</taxon>
        <taxon>Oxalobacteraceae</taxon>
        <taxon>Herbaspirillum</taxon>
    </lineage>
</organism>
<dbReference type="Proteomes" id="UP001629214">
    <property type="component" value="Unassembled WGS sequence"/>
</dbReference>
<accession>A0ABW8Z320</accession>
<keyword evidence="2" id="KW-0564">Palmitate</keyword>
<proteinExistence type="inferred from homology"/>
<keyword evidence="2" id="KW-0812">Transmembrane</keyword>
<name>A0ABW8Z320_9BURK</name>
<comment type="subcellular location">
    <subcellularLocation>
        <location evidence="2">Cell membrane</location>
        <topology evidence="2">Lipid-anchor</topology>
    </subcellularLocation>
</comment>
<dbReference type="PROSITE" id="PS51257">
    <property type="entry name" value="PROKAR_LIPOPROTEIN"/>
    <property type="match status" value="1"/>
</dbReference>
<dbReference type="SUPFAM" id="SSF56954">
    <property type="entry name" value="Outer membrane efflux proteins (OEP)"/>
    <property type="match status" value="1"/>
</dbReference>
<keyword evidence="2" id="KW-1134">Transmembrane beta strand</keyword>
<keyword evidence="2" id="KW-0472">Membrane</keyword>
<feature type="signal peptide" evidence="2">
    <location>
        <begin position="1"/>
        <end position="24"/>
    </location>
</feature>
<sequence length="481" mass="52751">MKKHPTFRPAALAAIMLSTGLLSACGSLVQTPYVAPSTAIPATWTHGDGRAELDGGKWWQHFGDANLDRLIDEALRRNNDLAAATIKVRRAQLQAGIAADERLPALSSSTSTTYNRYLRNERSSYKTSSTAVTLSYEADLWGKLGSQYDAKKWEALATEQDRESTALSLIGTTANLYWQTAYLNQRIALSLESIAYAEKTLALVHTQYQAGAVSSLEVLEAEQNLSTQQSTHTELLQQQVEAANSLALLFDGPPGKSYPSPQRLPEQALPQLQAGLPADLLGRRPDLRAAELRLRESLATVDYTRASYYPSLTLTAAAGGSSQDLRNVLLNPIGTLGAGLMLPFLQWNQMQLNIKSSQADYESAVVSFRQTLYTALADVENALSAHEQYANQGALLEKNLKAAQTTERLYELRYRTGYVALKDWLDAQEKRRTAEVSLAQNRLNRLNNQMTLYQALGGDMQGEDKLAAAEAPTAIPPSSKQ</sequence>
<dbReference type="Gene3D" id="2.20.200.10">
    <property type="entry name" value="Outer membrane efflux proteins (OEP)"/>
    <property type="match status" value="1"/>
</dbReference>
<keyword evidence="4" id="KW-1185">Reference proteome</keyword>
<evidence type="ECO:0000313" key="4">
    <source>
        <dbReference type="Proteomes" id="UP001629214"/>
    </source>
</evidence>
<protein>
    <submittedName>
        <fullName evidence="3">Efflux transporter outer membrane subunit</fullName>
    </submittedName>
</protein>
<reference evidence="3 4" key="1">
    <citation type="journal article" date="2024" name="Chem. Sci.">
        <title>Discovery of megapolipeptins by genome mining of a Burkholderiales bacteria collection.</title>
        <authorList>
            <person name="Paulo B.S."/>
            <person name="Recchia M.J.J."/>
            <person name="Lee S."/>
            <person name="Fergusson C.H."/>
            <person name="Romanowski S.B."/>
            <person name="Hernandez A."/>
            <person name="Krull N."/>
            <person name="Liu D.Y."/>
            <person name="Cavanagh H."/>
            <person name="Bos A."/>
            <person name="Gray C.A."/>
            <person name="Murphy B.T."/>
            <person name="Linington R.G."/>
            <person name="Eustaquio A.S."/>
        </authorList>
    </citation>
    <scope>NUCLEOTIDE SEQUENCE [LARGE SCALE GENOMIC DNA]</scope>
    <source>
        <strain evidence="3 4">RL21-008-BIB-B</strain>
    </source>
</reference>
<evidence type="ECO:0000313" key="3">
    <source>
        <dbReference type="EMBL" id="MFL9877444.1"/>
    </source>
</evidence>
<dbReference type="Gene3D" id="1.20.1600.10">
    <property type="entry name" value="Outer membrane efflux proteins (OEP)"/>
    <property type="match status" value="1"/>
</dbReference>
<gene>
    <name evidence="3" type="ORF">PQR63_03570</name>
</gene>
<keyword evidence="2" id="KW-0449">Lipoprotein</keyword>